<name>A0ABR2LIW0_9ASPA</name>
<accession>A0ABR2LIW0</accession>
<proteinExistence type="predicted"/>
<dbReference type="Proteomes" id="UP001412067">
    <property type="component" value="Unassembled WGS sequence"/>
</dbReference>
<sequence>MRVVDVGHLSAIERRQFVESLISSVAKDNRRLLEKMKARLKRSSSFLMTAA</sequence>
<gene>
    <name evidence="1" type="ORF">KSP40_PGU022449</name>
</gene>
<keyword evidence="2" id="KW-1185">Reference proteome</keyword>
<evidence type="ECO:0000313" key="1">
    <source>
        <dbReference type="EMBL" id="KAK8940377.1"/>
    </source>
</evidence>
<comment type="caution">
    <text evidence="1">The sequence shown here is derived from an EMBL/GenBank/DDBJ whole genome shotgun (WGS) entry which is preliminary data.</text>
</comment>
<reference evidence="1 2" key="1">
    <citation type="journal article" date="2022" name="Nat. Plants">
        <title>Genomes of leafy and leafless Platanthera orchids illuminate the evolution of mycoheterotrophy.</title>
        <authorList>
            <person name="Li M.H."/>
            <person name="Liu K.W."/>
            <person name="Li Z."/>
            <person name="Lu H.C."/>
            <person name="Ye Q.L."/>
            <person name="Zhang D."/>
            <person name="Wang J.Y."/>
            <person name="Li Y.F."/>
            <person name="Zhong Z.M."/>
            <person name="Liu X."/>
            <person name="Yu X."/>
            <person name="Liu D.K."/>
            <person name="Tu X.D."/>
            <person name="Liu B."/>
            <person name="Hao Y."/>
            <person name="Liao X.Y."/>
            <person name="Jiang Y.T."/>
            <person name="Sun W.H."/>
            <person name="Chen J."/>
            <person name="Chen Y.Q."/>
            <person name="Ai Y."/>
            <person name="Zhai J.W."/>
            <person name="Wu S.S."/>
            <person name="Zhou Z."/>
            <person name="Hsiao Y.Y."/>
            <person name="Wu W.L."/>
            <person name="Chen Y.Y."/>
            <person name="Lin Y.F."/>
            <person name="Hsu J.L."/>
            <person name="Li C.Y."/>
            <person name="Wang Z.W."/>
            <person name="Zhao X."/>
            <person name="Zhong W.Y."/>
            <person name="Ma X.K."/>
            <person name="Ma L."/>
            <person name="Huang J."/>
            <person name="Chen G.Z."/>
            <person name="Huang M.Z."/>
            <person name="Huang L."/>
            <person name="Peng D.H."/>
            <person name="Luo Y.B."/>
            <person name="Zou S.Q."/>
            <person name="Chen S.P."/>
            <person name="Lan S."/>
            <person name="Tsai W.C."/>
            <person name="Van de Peer Y."/>
            <person name="Liu Z.J."/>
        </authorList>
    </citation>
    <scope>NUCLEOTIDE SEQUENCE [LARGE SCALE GENOMIC DNA]</scope>
    <source>
        <strain evidence="1">Lor288</strain>
    </source>
</reference>
<evidence type="ECO:0000313" key="2">
    <source>
        <dbReference type="Proteomes" id="UP001412067"/>
    </source>
</evidence>
<organism evidence="1 2">
    <name type="scientific">Platanthera guangdongensis</name>
    <dbReference type="NCBI Taxonomy" id="2320717"/>
    <lineage>
        <taxon>Eukaryota</taxon>
        <taxon>Viridiplantae</taxon>
        <taxon>Streptophyta</taxon>
        <taxon>Embryophyta</taxon>
        <taxon>Tracheophyta</taxon>
        <taxon>Spermatophyta</taxon>
        <taxon>Magnoliopsida</taxon>
        <taxon>Liliopsida</taxon>
        <taxon>Asparagales</taxon>
        <taxon>Orchidaceae</taxon>
        <taxon>Orchidoideae</taxon>
        <taxon>Orchideae</taxon>
        <taxon>Orchidinae</taxon>
        <taxon>Platanthera</taxon>
    </lineage>
</organism>
<protein>
    <submittedName>
        <fullName evidence="1">Uncharacterized protein</fullName>
    </submittedName>
</protein>
<dbReference type="EMBL" id="JBBWWR010000020">
    <property type="protein sequence ID" value="KAK8940377.1"/>
    <property type="molecule type" value="Genomic_DNA"/>
</dbReference>